<organism evidence="1 2">
    <name type="scientific">Methanobrevibacter arboriphilus</name>
    <dbReference type="NCBI Taxonomy" id="39441"/>
    <lineage>
        <taxon>Archaea</taxon>
        <taxon>Methanobacteriati</taxon>
        <taxon>Methanobacteriota</taxon>
        <taxon>Methanomada group</taxon>
        <taxon>Methanobacteria</taxon>
        <taxon>Methanobacteriales</taxon>
        <taxon>Methanobacteriaceae</taxon>
        <taxon>Methanobrevibacter</taxon>
    </lineage>
</organism>
<proteinExistence type="predicted"/>
<evidence type="ECO:0000313" key="2">
    <source>
        <dbReference type="Proteomes" id="UP000825015"/>
    </source>
</evidence>
<gene>
    <name evidence="1" type="ORF">MarbSA_16150</name>
</gene>
<reference evidence="1" key="1">
    <citation type="submission" date="2019-06" db="EMBL/GenBank/DDBJ databases">
        <title>Complete genome sequence of Methanobrevibacter arboriphilus strain SA.</title>
        <authorList>
            <person name="Asakawa S."/>
        </authorList>
    </citation>
    <scope>NUCLEOTIDE SEQUENCE</scope>
    <source>
        <strain evidence="1">SA</strain>
    </source>
</reference>
<dbReference type="Proteomes" id="UP000825015">
    <property type="component" value="Chromosome"/>
</dbReference>
<sequence length="133" mass="15667">MYNKVFDIRNDEYQKLSTELIKNFDLIGLEKLSVKNMIKNKRLSHSISQISWSRLVDMIKYKAEWYDKKCIQISKVFPSSKLCNKCGYKKEDLTLAIREWTCPKCRTKHDRDINASINILNEAIRINNECTTG</sequence>
<evidence type="ECO:0000313" key="1">
    <source>
        <dbReference type="EMBL" id="BBL62575.1"/>
    </source>
</evidence>
<accession>A0ACA8R5E2</accession>
<name>A0ACA8R5E2_METAZ</name>
<dbReference type="EMBL" id="AP019779">
    <property type="protein sequence ID" value="BBL62575.1"/>
    <property type="molecule type" value="Genomic_DNA"/>
</dbReference>
<keyword evidence="2" id="KW-1185">Reference proteome</keyword>
<protein>
    <submittedName>
        <fullName evidence="1">Uncharacterized protein</fullName>
    </submittedName>
</protein>